<keyword evidence="2" id="KW-1133">Transmembrane helix</keyword>
<evidence type="ECO:0000313" key="6">
    <source>
        <dbReference type="EMBL" id="KAL0578373.1"/>
    </source>
</evidence>
<dbReference type="EMBL" id="JBAHYK010000102">
    <property type="protein sequence ID" value="KAL0578373.1"/>
    <property type="molecule type" value="Genomic_DNA"/>
</dbReference>
<feature type="transmembrane region" description="Helical" evidence="2">
    <location>
        <begin position="713"/>
        <end position="735"/>
    </location>
</feature>
<feature type="domain" description="Glutaminase A central" evidence="4">
    <location>
        <begin position="343"/>
        <end position="685"/>
    </location>
</feature>
<evidence type="ECO:0000256" key="1">
    <source>
        <dbReference type="SAM" id="MobiDB-lite"/>
    </source>
</evidence>
<feature type="compositionally biased region" description="Basic and acidic residues" evidence="1">
    <location>
        <begin position="903"/>
        <end position="919"/>
    </location>
</feature>
<dbReference type="InterPro" id="IPR033433">
    <property type="entry name" value="GtaA_N"/>
</dbReference>
<evidence type="ECO:0000256" key="2">
    <source>
        <dbReference type="SAM" id="Phobius"/>
    </source>
</evidence>
<feature type="chain" id="PRO_5046381683" description="DUF1793-domain-containing protein" evidence="3">
    <location>
        <begin position="20"/>
        <end position="928"/>
    </location>
</feature>
<gene>
    <name evidence="6" type="ORF">V5O48_003625</name>
</gene>
<keyword evidence="2" id="KW-0812">Transmembrane</keyword>
<accession>A0ABR3FSE8</accession>
<keyword evidence="2" id="KW-0472">Membrane</keyword>
<dbReference type="Pfam" id="PF16335">
    <property type="entry name" value="GtaA_6_Hairpin"/>
    <property type="match status" value="1"/>
</dbReference>
<dbReference type="InterPro" id="IPR012341">
    <property type="entry name" value="6hp_glycosidase-like_sf"/>
</dbReference>
<organism evidence="6 7">
    <name type="scientific">Marasmius crinis-equi</name>
    <dbReference type="NCBI Taxonomy" id="585013"/>
    <lineage>
        <taxon>Eukaryota</taxon>
        <taxon>Fungi</taxon>
        <taxon>Dikarya</taxon>
        <taxon>Basidiomycota</taxon>
        <taxon>Agaricomycotina</taxon>
        <taxon>Agaricomycetes</taxon>
        <taxon>Agaricomycetidae</taxon>
        <taxon>Agaricales</taxon>
        <taxon>Marasmiineae</taxon>
        <taxon>Marasmiaceae</taxon>
        <taxon>Marasmius</taxon>
    </lineage>
</organism>
<feature type="compositionally biased region" description="Polar residues" evidence="1">
    <location>
        <begin position="880"/>
        <end position="902"/>
    </location>
</feature>
<feature type="domain" description="Glutaminase A N-terminal" evidence="5">
    <location>
        <begin position="110"/>
        <end position="337"/>
    </location>
</feature>
<dbReference type="InterPro" id="IPR032514">
    <property type="entry name" value="GtaA_central"/>
</dbReference>
<evidence type="ECO:0000256" key="3">
    <source>
        <dbReference type="SAM" id="SignalP"/>
    </source>
</evidence>
<keyword evidence="7" id="KW-1185">Reference proteome</keyword>
<evidence type="ECO:0000259" key="4">
    <source>
        <dbReference type="Pfam" id="PF16335"/>
    </source>
</evidence>
<dbReference type="Proteomes" id="UP001465976">
    <property type="component" value="Unassembled WGS sequence"/>
</dbReference>
<evidence type="ECO:0000259" key="5">
    <source>
        <dbReference type="Pfam" id="PF17168"/>
    </source>
</evidence>
<feature type="region of interest" description="Disordered" evidence="1">
    <location>
        <begin position="875"/>
        <end position="928"/>
    </location>
</feature>
<dbReference type="PANTHER" id="PTHR31987">
    <property type="entry name" value="GLUTAMINASE A-RELATED"/>
    <property type="match status" value="1"/>
</dbReference>
<evidence type="ECO:0000313" key="7">
    <source>
        <dbReference type="Proteomes" id="UP001465976"/>
    </source>
</evidence>
<proteinExistence type="predicted"/>
<feature type="region of interest" description="Disordered" evidence="1">
    <location>
        <begin position="760"/>
        <end position="833"/>
    </location>
</feature>
<feature type="compositionally biased region" description="Polar residues" evidence="1">
    <location>
        <begin position="763"/>
        <end position="773"/>
    </location>
</feature>
<comment type="caution">
    <text evidence="6">The sequence shown here is derived from an EMBL/GenBank/DDBJ whole genome shotgun (WGS) entry which is preliminary data.</text>
</comment>
<name>A0ABR3FSE8_9AGAR</name>
<dbReference type="Gene3D" id="1.50.10.10">
    <property type="match status" value="1"/>
</dbReference>
<dbReference type="PANTHER" id="PTHR31987:SF1">
    <property type="entry name" value="GLUTAMINASE A"/>
    <property type="match status" value="1"/>
</dbReference>
<evidence type="ECO:0008006" key="8">
    <source>
        <dbReference type="Google" id="ProtNLM"/>
    </source>
</evidence>
<dbReference type="InterPro" id="IPR052743">
    <property type="entry name" value="Glutaminase_GtaA"/>
</dbReference>
<sequence>MYIPVISTLLLAVASFTNAQSFLPSGTPLLTRSPYLNAWADTSGKVNRPNNWPTFWSGNHTLGWAGFMRVDDDVYEWNGAAMGDGNLKFTLAAGKQKAAAKFNDLIITPTRTIYVLSAGPIQFNVTFLNPIEPDDLVLQSFPFSYVSVDMISTDNQGHRVQVYSDLSGEWLAFAQNVKMQWDTSTTPIISHSAQLVTPTRLGEDTNMALDGVLYHATNTLNGVTWQTGGHYALRGWFLTQGSLNNTKDPTFRNVNDNYPVLAFAHDVGTVTGPASVVYAIGFSRNPVIKQTSGSGSFDLPPYWTTKYKTVDEGLQAFLGDFDNAKARADKLDDNVKTQAQKISSSYNDLVSLAARQTFAGVETAVGPSNSIFMFMKDVGSTTRVNPVETLYAAFPTFLFVNPTWCRYLLEPLLQYESSSQYTKSYAAPDIGPAYPNAAGEANVNALRSIDDSSAMLIMAWAHARFTGEQVLLNQYYTTLQKWADQIISSNGLNPSGGAQTADGLDMNNMTNLAIKGIIGVRAMAEISHTVGKGDDASKYQNQASSWVTTWQTQASSDGHLTSTYSASNSWGLMYNLYPDKLLGMKLVSQDIYDAQDKFYSNQALSSSKFGLPYDSNAVNVVKSHWTMLTAATTKDISARDYFIKMVRDKVVDTSGFASFPTTYNAQDGKNPSGLASPAQGAAFGLLTLNLQSKLEGLSGNTGENSGKKSNTGAIAGGVVGGLGALAAVVVGALFFMRRKRNNKARDYDEGESKLSSFFGRGGNNYSSHPQTGNPLDDYHVEPVPMPLTHGTSSGYQSQVSYHSPTEAQYPPHFNQGRLSFTSSGSGTTSSAQQAMQLAPLRLHNGESGEAPRQAAPLPRKADLARIHGTPSQEDIARHNAANSGAFPTSPSVGASSDSSQLRNEVENLRREMEEMRARTNYEPPPQYT</sequence>
<feature type="signal peptide" evidence="3">
    <location>
        <begin position="1"/>
        <end position="19"/>
    </location>
</feature>
<reference evidence="6 7" key="1">
    <citation type="submission" date="2024-02" db="EMBL/GenBank/DDBJ databases">
        <title>A draft genome for the cacao thread blight pathogen Marasmius crinis-equi.</title>
        <authorList>
            <person name="Cohen S.P."/>
            <person name="Baruah I.K."/>
            <person name="Amoako-Attah I."/>
            <person name="Bukari Y."/>
            <person name="Meinhardt L.W."/>
            <person name="Bailey B.A."/>
        </authorList>
    </citation>
    <scope>NUCLEOTIDE SEQUENCE [LARGE SCALE GENOMIC DNA]</scope>
    <source>
        <strain evidence="6 7">GH-76</strain>
    </source>
</reference>
<feature type="compositionally biased region" description="Polar residues" evidence="1">
    <location>
        <begin position="789"/>
        <end position="806"/>
    </location>
</feature>
<keyword evidence="3" id="KW-0732">Signal</keyword>
<dbReference type="Pfam" id="PF17168">
    <property type="entry name" value="DUF5127"/>
    <property type="match status" value="1"/>
</dbReference>
<protein>
    <recommendedName>
        <fullName evidence="8">DUF1793-domain-containing protein</fullName>
    </recommendedName>
</protein>
<dbReference type="SUPFAM" id="SSF48208">
    <property type="entry name" value="Six-hairpin glycosidases"/>
    <property type="match status" value="1"/>
</dbReference>
<feature type="compositionally biased region" description="Low complexity" evidence="1">
    <location>
        <begin position="819"/>
        <end position="830"/>
    </location>
</feature>
<dbReference type="InterPro" id="IPR008928">
    <property type="entry name" value="6-hairpin_glycosidase_sf"/>
</dbReference>